<dbReference type="EMBL" id="JACSOD020000496">
    <property type="protein sequence ID" value="MBM6500048.1"/>
    <property type="molecule type" value="Genomic_DNA"/>
</dbReference>
<evidence type="ECO:0000313" key="3">
    <source>
        <dbReference type="Proteomes" id="UP000759529"/>
    </source>
</evidence>
<feature type="transmembrane region" description="Helical" evidence="1">
    <location>
        <begin position="135"/>
        <end position="162"/>
    </location>
</feature>
<gene>
    <name evidence="2" type="ORF">H9X54_012160</name>
</gene>
<accession>A0ABS2CYK7</accession>
<feature type="transmembrane region" description="Helical" evidence="1">
    <location>
        <begin position="31"/>
        <end position="55"/>
    </location>
</feature>
<reference evidence="2 3" key="1">
    <citation type="submission" date="2021-02" db="EMBL/GenBank/DDBJ databases">
        <authorList>
            <person name="Jung H.S."/>
            <person name="Chun B.H."/>
            <person name="Jeon C.O."/>
        </authorList>
    </citation>
    <scope>NUCLEOTIDE SEQUENCE [LARGE SCALE GENOMIC DNA]</scope>
    <source>
        <strain evidence="2 3">LMG 25203</strain>
    </source>
</reference>
<keyword evidence="1" id="KW-0472">Membrane</keyword>
<name>A0ABS2CYK7_9FLAO</name>
<keyword evidence="3" id="KW-1185">Reference proteome</keyword>
<keyword evidence="1" id="KW-1133">Transmembrane helix</keyword>
<comment type="caution">
    <text evidence="2">The sequence shown here is derived from an EMBL/GenBank/DDBJ whole genome shotgun (WGS) entry which is preliminary data.</text>
</comment>
<evidence type="ECO:0008006" key="4">
    <source>
        <dbReference type="Google" id="ProtNLM"/>
    </source>
</evidence>
<feature type="transmembrane region" description="Helical" evidence="1">
    <location>
        <begin position="168"/>
        <end position="188"/>
    </location>
</feature>
<proteinExistence type="predicted"/>
<evidence type="ECO:0000313" key="2">
    <source>
        <dbReference type="EMBL" id="MBM6500048.1"/>
    </source>
</evidence>
<organism evidence="2 3">
    <name type="scientific">Flavobacterium macrobrachii</name>
    <dbReference type="NCBI Taxonomy" id="591204"/>
    <lineage>
        <taxon>Bacteria</taxon>
        <taxon>Pseudomonadati</taxon>
        <taxon>Bacteroidota</taxon>
        <taxon>Flavobacteriia</taxon>
        <taxon>Flavobacteriales</taxon>
        <taxon>Flavobacteriaceae</taxon>
        <taxon>Flavobacterium</taxon>
    </lineage>
</organism>
<evidence type="ECO:0000256" key="1">
    <source>
        <dbReference type="SAM" id="Phobius"/>
    </source>
</evidence>
<feature type="transmembrane region" description="Helical" evidence="1">
    <location>
        <begin position="209"/>
        <end position="237"/>
    </location>
</feature>
<keyword evidence="1" id="KW-0812">Transmembrane</keyword>
<dbReference type="RefSeq" id="WP_187656930.1">
    <property type="nucleotide sequence ID" value="NZ_JACSOD020000496.1"/>
</dbReference>
<dbReference type="Proteomes" id="UP000759529">
    <property type="component" value="Unassembled WGS sequence"/>
</dbReference>
<feature type="transmembrane region" description="Helical" evidence="1">
    <location>
        <begin position="80"/>
        <end position="107"/>
    </location>
</feature>
<feature type="transmembrane region" description="Helical" evidence="1">
    <location>
        <begin position="257"/>
        <end position="277"/>
    </location>
</feature>
<sequence>MFQLFKNRDFGDYISDTFGFFRQTGKHFMKIYFTINGIPLMIMLVLSYFLFQVYFDLLKTSMSGQDFSGFENSMTENFPFIVILAILLFLFLIFMSMLSYTVPVIYLDLYDKKKGNNFSVGDVVSALKSNFAKMLIFFIASLFVITPILIIVFILLFLLVFIIIGIPLLLFAIPTAFSWIALSYYEYINFDKGYFEALSDGFSKMKSQYFPIVGSLMLMYIIIQVTMTVFTMIPYAFGMVSMVTSLEQNPGSTEGLATFGIMMAIIMVITILMSYILNNLMLINQGLAHYSRRENDENIIAQDSIDLIGRE</sequence>
<protein>
    <recommendedName>
        <fullName evidence="4">Membrane domain of glycerophosphoryl diester phosphodiesterase</fullName>
    </recommendedName>
</protein>